<dbReference type="STRING" id="1123037.GCA_000425305_01484"/>
<sequence length="227" mass="25570">MNNNTAILIFANSAEFEAIQKPFQSSQVLFDALNSHTLNIVKKTGLSYFLSSEKNQTGNSFGERFTNAIQSVYNKGFETVITIGNDTPHLKTNHLLKAVHYLQQNDIVLGPSKDGGFYLMGLKQSYFNSETFLKLPWQTSKLCRSISRLVISKHIKLSYLEILSDIDTITDTETIIDSFRGIPRHIKQLLLPYISVEKKITNSLFSSIETSIQALLFNKGSPALHHL</sequence>
<dbReference type="PANTHER" id="PTHR36529:SF1">
    <property type="entry name" value="GLYCOSYLTRANSFERASE"/>
    <property type="match status" value="1"/>
</dbReference>
<evidence type="ECO:0000313" key="2">
    <source>
        <dbReference type="Proteomes" id="UP000321938"/>
    </source>
</evidence>
<dbReference type="InterPro" id="IPR018641">
    <property type="entry name" value="Trfase_1_rSAM/seldom-assoc"/>
</dbReference>
<comment type="caution">
    <text evidence="1">The sequence shown here is derived from an EMBL/GenBank/DDBJ whole genome shotgun (WGS) entry which is preliminary data.</text>
</comment>
<gene>
    <name evidence="1" type="ORF">ES692_03210</name>
</gene>
<dbReference type="Pfam" id="PF09837">
    <property type="entry name" value="DUF2064"/>
    <property type="match status" value="1"/>
</dbReference>
<dbReference type="Proteomes" id="UP000321938">
    <property type="component" value="Unassembled WGS sequence"/>
</dbReference>
<name>A0A5C7BC93_9FLAO</name>
<protein>
    <submittedName>
        <fullName evidence="1">DUF2064 domain-containing protein</fullName>
    </submittedName>
</protein>
<keyword evidence="2" id="KW-1185">Reference proteome</keyword>
<organism evidence="1 2">
    <name type="scientific">Psychroserpens burtonensis</name>
    <dbReference type="NCBI Taxonomy" id="49278"/>
    <lineage>
        <taxon>Bacteria</taxon>
        <taxon>Pseudomonadati</taxon>
        <taxon>Bacteroidota</taxon>
        <taxon>Flavobacteriia</taxon>
        <taxon>Flavobacteriales</taxon>
        <taxon>Flavobacteriaceae</taxon>
        <taxon>Psychroserpens</taxon>
    </lineage>
</organism>
<proteinExistence type="predicted"/>
<dbReference type="Gene3D" id="3.90.550.10">
    <property type="entry name" value="Spore Coat Polysaccharide Biosynthesis Protein SpsA, Chain A"/>
    <property type="match status" value="1"/>
</dbReference>
<dbReference type="OrthoDB" id="9798250at2"/>
<dbReference type="SUPFAM" id="SSF53448">
    <property type="entry name" value="Nucleotide-diphospho-sugar transferases"/>
    <property type="match status" value="1"/>
</dbReference>
<dbReference type="RefSeq" id="WP_028871459.1">
    <property type="nucleotide sequence ID" value="NZ_VOSB01000004.1"/>
</dbReference>
<dbReference type="PANTHER" id="PTHR36529">
    <property type="entry name" value="SLL1095 PROTEIN"/>
    <property type="match status" value="1"/>
</dbReference>
<dbReference type="InterPro" id="IPR029044">
    <property type="entry name" value="Nucleotide-diphossugar_trans"/>
</dbReference>
<reference evidence="1 2" key="1">
    <citation type="submission" date="2019-08" db="EMBL/GenBank/DDBJ databases">
        <title>Genome of Psychroserpens burtonensis ACAM 167.</title>
        <authorList>
            <person name="Bowman J.P."/>
        </authorList>
    </citation>
    <scope>NUCLEOTIDE SEQUENCE [LARGE SCALE GENOMIC DNA]</scope>
    <source>
        <strain evidence="1 2">ACAM 167</strain>
    </source>
</reference>
<accession>A0A5C7BC93</accession>
<dbReference type="AlphaFoldDB" id="A0A5C7BC93"/>
<evidence type="ECO:0000313" key="1">
    <source>
        <dbReference type="EMBL" id="TXE19307.1"/>
    </source>
</evidence>
<dbReference type="EMBL" id="VOSB01000004">
    <property type="protein sequence ID" value="TXE19307.1"/>
    <property type="molecule type" value="Genomic_DNA"/>
</dbReference>